<dbReference type="Proteomes" id="UP000735302">
    <property type="component" value="Unassembled WGS sequence"/>
</dbReference>
<evidence type="ECO:0000256" key="1">
    <source>
        <dbReference type="SAM" id="MobiDB-lite"/>
    </source>
</evidence>
<evidence type="ECO:0000313" key="3">
    <source>
        <dbReference type="Proteomes" id="UP000735302"/>
    </source>
</evidence>
<evidence type="ECO:0000313" key="2">
    <source>
        <dbReference type="EMBL" id="GFO19526.1"/>
    </source>
</evidence>
<proteinExistence type="predicted"/>
<name>A0AAV4B803_9GAST</name>
<comment type="caution">
    <text evidence="2">The sequence shown here is derived from an EMBL/GenBank/DDBJ whole genome shotgun (WGS) entry which is preliminary data.</text>
</comment>
<organism evidence="2 3">
    <name type="scientific">Plakobranchus ocellatus</name>
    <dbReference type="NCBI Taxonomy" id="259542"/>
    <lineage>
        <taxon>Eukaryota</taxon>
        <taxon>Metazoa</taxon>
        <taxon>Spiralia</taxon>
        <taxon>Lophotrochozoa</taxon>
        <taxon>Mollusca</taxon>
        <taxon>Gastropoda</taxon>
        <taxon>Heterobranchia</taxon>
        <taxon>Euthyneura</taxon>
        <taxon>Panpulmonata</taxon>
        <taxon>Sacoglossa</taxon>
        <taxon>Placobranchoidea</taxon>
        <taxon>Plakobranchidae</taxon>
        <taxon>Plakobranchus</taxon>
    </lineage>
</organism>
<sequence length="90" mass="9732">MVAEVPLLPRPKEKSLEGFSGSQSPESSRNRSGAEKSKRQETPRETLNRFAPLAMDAEDTISSIWGDSSTPSFPRASASPMECPPSPSKP</sequence>
<dbReference type="EMBL" id="BLXT01005065">
    <property type="protein sequence ID" value="GFO19526.1"/>
    <property type="molecule type" value="Genomic_DNA"/>
</dbReference>
<keyword evidence="3" id="KW-1185">Reference proteome</keyword>
<protein>
    <submittedName>
        <fullName evidence="2">Uncharacterized protein</fullName>
    </submittedName>
</protein>
<accession>A0AAV4B803</accession>
<feature type="compositionally biased region" description="Basic and acidic residues" evidence="1">
    <location>
        <begin position="28"/>
        <end position="47"/>
    </location>
</feature>
<feature type="region of interest" description="Disordered" evidence="1">
    <location>
        <begin position="1"/>
        <end position="90"/>
    </location>
</feature>
<dbReference type="AlphaFoldDB" id="A0AAV4B803"/>
<gene>
    <name evidence="2" type="ORF">PoB_004603100</name>
</gene>
<feature type="compositionally biased region" description="Polar residues" evidence="1">
    <location>
        <begin position="60"/>
        <end position="72"/>
    </location>
</feature>
<reference evidence="2 3" key="1">
    <citation type="journal article" date="2021" name="Elife">
        <title>Chloroplast acquisition without the gene transfer in kleptoplastic sea slugs, Plakobranchus ocellatus.</title>
        <authorList>
            <person name="Maeda T."/>
            <person name="Takahashi S."/>
            <person name="Yoshida T."/>
            <person name="Shimamura S."/>
            <person name="Takaki Y."/>
            <person name="Nagai Y."/>
            <person name="Toyoda A."/>
            <person name="Suzuki Y."/>
            <person name="Arimoto A."/>
            <person name="Ishii H."/>
            <person name="Satoh N."/>
            <person name="Nishiyama T."/>
            <person name="Hasebe M."/>
            <person name="Maruyama T."/>
            <person name="Minagawa J."/>
            <person name="Obokata J."/>
            <person name="Shigenobu S."/>
        </authorList>
    </citation>
    <scope>NUCLEOTIDE SEQUENCE [LARGE SCALE GENOMIC DNA]</scope>
</reference>